<dbReference type="EMBL" id="JAHXZJ010000374">
    <property type="protein sequence ID" value="KAH0561118.1"/>
    <property type="molecule type" value="Genomic_DNA"/>
</dbReference>
<gene>
    <name evidence="1" type="ORF">KQX54_013290</name>
</gene>
<dbReference type="Gene3D" id="3.30.420.10">
    <property type="entry name" value="Ribonuclease H-like superfamily/Ribonuclease H"/>
    <property type="match status" value="1"/>
</dbReference>
<proteinExistence type="predicted"/>
<dbReference type="Proteomes" id="UP000826195">
    <property type="component" value="Unassembled WGS sequence"/>
</dbReference>
<organism evidence="1 2">
    <name type="scientific">Cotesia glomerata</name>
    <name type="common">Lepidopteran parasitic wasp</name>
    <name type="synonym">Apanteles glomeratus</name>
    <dbReference type="NCBI Taxonomy" id="32391"/>
    <lineage>
        <taxon>Eukaryota</taxon>
        <taxon>Metazoa</taxon>
        <taxon>Ecdysozoa</taxon>
        <taxon>Arthropoda</taxon>
        <taxon>Hexapoda</taxon>
        <taxon>Insecta</taxon>
        <taxon>Pterygota</taxon>
        <taxon>Neoptera</taxon>
        <taxon>Endopterygota</taxon>
        <taxon>Hymenoptera</taxon>
        <taxon>Apocrita</taxon>
        <taxon>Ichneumonoidea</taxon>
        <taxon>Braconidae</taxon>
        <taxon>Microgastrinae</taxon>
        <taxon>Cotesia</taxon>
    </lineage>
</organism>
<comment type="caution">
    <text evidence="1">The sequence shown here is derived from an EMBL/GenBank/DDBJ whole genome shotgun (WGS) entry which is preliminary data.</text>
</comment>
<dbReference type="InterPro" id="IPR036397">
    <property type="entry name" value="RNaseH_sf"/>
</dbReference>
<accession>A0AAV7IYG8</accession>
<sequence length="205" mass="23839">MPKNYKPYQFYPYLPQPLAYRIRQATLDPLLIINKVIPRRISPIAPWDSFEFKIDMHIYNETNNKNDTANIIYKNLFYELTNKYDDFAHIYTDVFIKEDQRGCAVVYNEPMLWEKQSNLSIRLRLNKTLILTDSKSVLEASNNDNNSDTRILNIQQKLQNPARLGYCAVQAWVLSHQQIPSNDKADLKAKKALGEGLDRTDAPVT</sequence>
<dbReference type="AlphaFoldDB" id="A0AAV7IYG8"/>
<dbReference type="GO" id="GO:0003676">
    <property type="term" value="F:nucleic acid binding"/>
    <property type="evidence" value="ECO:0007669"/>
    <property type="project" value="InterPro"/>
</dbReference>
<protein>
    <submittedName>
        <fullName evidence="1">Uncharacterized protein</fullName>
    </submittedName>
</protein>
<dbReference type="InterPro" id="IPR012337">
    <property type="entry name" value="RNaseH-like_sf"/>
</dbReference>
<reference evidence="1 2" key="1">
    <citation type="journal article" date="2021" name="J. Hered.">
        <title>A chromosome-level genome assembly of the parasitoid wasp, Cotesia glomerata (Hymenoptera: Braconidae).</title>
        <authorList>
            <person name="Pinto B.J."/>
            <person name="Weis J.J."/>
            <person name="Gamble T."/>
            <person name="Ode P.J."/>
            <person name="Paul R."/>
            <person name="Zaspel J.M."/>
        </authorList>
    </citation>
    <scope>NUCLEOTIDE SEQUENCE [LARGE SCALE GENOMIC DNA]</scope>
    <source>
        <strain evidence="1">CgM1</strain>
    </source>
</reference>
<evidence type="ECO:0000313" key="1">
    <source>
        <dbReference type="EMBL" id="KAH0561118.1"/>
    </source>
</evidence>
<keyword evidence="2" id="KW-1185">Reference proteome</keyword>
<name>A0AAV7IYG8_COTGL</name>
<evidence type="ECO:0000313" key="2">
    <source>
        <dbReference type="Proteomes" id="UP000826195"/>
    </source>
</evidence>
<dbReference type="SUPFAM" id="SSF53098">
    <property type="entry name" value="Ribonuclease H-like"/>
    <property type="match status" value="1"/>
</dbReference>